<dbReference type="OrthoDB" id="9806180at2"/>
<comment type="caution">
    <text evidence="4">The sequence shown here is derived from an EMBL/GenBank/DDBJ whole genome shotgun (WGS) entry which is preliminary data.</text>
</comment>
<protein>
    <submittedName>
        <fullName evidence="4">Alpha/beta hydrolase</fullName>
    </submittedName>
</protein>
<keyword evidence="5" id="KW-1185">Reference proteome</keyword>
<accession>A0A3N2QYT2</accession>
<dbReference type="Proteomes" id="UP000268016">
    <property type="component" value="Unassembled WGS sequence"/>
</dbReference>
<name>A0A3N2QYT2_9RHOB</name>
<dbReference type="InterPro" id="IPR050300">
    <property type="entry name" value="GDXG_lipolytic_enzyme"/>
</dbReference>
<dbReference type="GO" id="GO:0004806">
    <property type="term" value="F:triacylglycerol lipase activity"/>
    <property type="evidence" value="ECO:0007669"/>
    <property type="project" value="TreeGrafter"/>
</dbReference>
<sequence length="334" mass="35869">MQLNGVRLDERVVPVPTSISHSAQLKLHGAVGGDSVPHSASYAMPGPEDHHAWRRLRAATDAHYASRLKATRSEVTAQTTTEQIGTATVHVASPADLRNSEIVYIDLHGGAFVFGGGDACRDSARGVADLHGVRCYGIDYRMPPDHPFPAALDDCLSVYRYAVQKYGADHVIIGGRSAGGNLALATVLRAHDEGLALPACLILLSPEVDLTESGDSFSANRTLDVNLPNPLMSANRLYANGADLAHPYLSPLFGTFTTAFPPTFIQSGTRDLFLSSAVRLHRKLRKAAVVTELHVFEAMPHGGFGGTEEDGEIAEEVARFLRANVRGMPDRSAR</sequence>
<keyword evidence="2 4" id="KW-0378">Hydrolase</keyword>
<proteinExistence type="inferred from homology"/>
<dbReference type="Pfam" id="PF07859">
    <property type="entry name" value="Abhydrolase_3"/>
    <property type="match status" value="1"/>
</dbReference>
<gene>
    <name evidence="4" type="ORF">EAT49_12330</name>
</gene>
<dbReference type="Gene3D" id="3.40.50.1820">
    <property type="entry name" value="alpha/beta hydrolase"/>
    <property type="match status" value="1"/>
</dbReference>
<organism evidence="4 5">
    <name type="scientific">Histidinibacterium lentulum</name>
    <dbReference type="NCBI Taxonomy" id="2480588"/>
    <lineage>
        <taxon>Bacteria</taxon>
        <taxon>Pseudomonadati</taxon>
        <taxon>Pseudomonadota</taxon>
        <taxon>Alphaproteobacteria</taxon>
        <taxon>Rhodobacterales</taxon>
        <taxon>Paracoccaceae</taxon>
        <taxon>Histidinibacterium</taxon>
    </lineage>
</organism>
<reference evidence="4 5" key="1">
    <citation type="submission" date="2018-10" db="EMBL/GenBank/DDBJ databases">
        <title>Histidinibacterium lentulum gen. nov., sp. nov., a marine bacterium from the culture broth of Picochlorum sp. 122.</title>
        <authorList>
            <person name="Wang G."/>
        </authorList>
    </citation>
    <scope>NUCLEOTIDE SEQUENCE [LARGE SCALE GENOMIC DNA]</scope>
    <source>
        <strain evidence="4 5">B17</strain>
    </source>
</reference>
<dbReference type="EMBL" id="RDRB01000006">
    <property type="protein sequence ID" value="ROU00349.1"/>
    <property type="molecule type" value="Genomic_DNA"/>
</dbReference>
<dbReference type="AlphaFoldDB" id="A0A3N2QYT2"/>
<evidence type="ECO:0000256" key="2">
    <source>
        <dbReference type="ARBA" id="ARBA00022801"/>
    </source>
</evidence>
<dbReference type="InterPro" id="IPR029058">
    <property type="entry name" value="AB_hydrolase_fold"/>
</dbReference>
<evidence type="ECO:0000259" key="3">
    <source>
        <dbReference type="Pfam" id="PF07859"/>
    </source>
</evidence>
<feature type="domain" description="Alpha/beta hydrolase fold-3" evidence="3">
    <location>
        <begin position="106"/>
        <end position="302"/>
    </location>
</feature>
<evidence type="ECO:0000313" key="5">
    <source>
        <dbReference type="Proteomes" id="UP000268016"/>
    </source>
</evidence>
<dbReference type="InterPro" id="IPR013094">
    <property type="entry name" value="AB_hydrolase_3"/>
</dbReference>
<dbReference type="SUPFAM" id="SSF53474">
    <property type="entry name" value="alpha/beta-Hydrolases"/>
    <property type="match status" value="1"/>
</dbReference>
<dbReference type="PANTHER" id="PTHR48081:SF30">
    <property type="entry name" value="ACETYL-HYDROLASE LIPR-RELATED"/>
    <property type="match status" value="1"/>
</dbReference>
<evidence type="ECO:0000313" key="4">
    <source>
        <dbReference type="EMBL" id="ROU00349.1"/>
    </source>
</evidence>
<comment type="similarity">
    <text evidence="1">Belongs to the 'GDXG' lipolytic enzyme family.</text>
</comment>
<evidence type="ECO:0000256" key="1">
    <source>
        <dbReference type="ARBA" id="ARBA00010515"/>
    </source>
</evidence>
<dbReference type="PANTHER" id="PTHR48081">
    <property type="entry name" value="AB HYDROLASE SUPERFAMILY PROTEIN C4A8.06C"/>
    <property type="match status" value="1"/>
</dbReference>